<gene>
    <name evidence="1" type="ORF">GCK32_012423</name>
</gene>
<dbReference type="Proteomes" id="UP001331761">
    <property type="component" value="Unassembled WGS sequence"/>
</dbReference>
<name>A0AAN8FQZ1_TRICO</name>
<organism evidence="1 2">
    <name type="scientific">Trichostrongylus colubriformis</name>
    <name type="common">Black scour worm</name>
    <dbReference type="NCBI Taxonomy" id="6319"/>
    <lineage>
        <taxon>Eukaryota</taxon>
        <taxon>Metazoa</taxon>
        <taxon>Ecdysozoa</taxon>
        <taxon>Nematoda</taxon>
        <taxon>Chromadorea</taxon>
        <taxon>Rhabditida</taxon>
        <taxon>Rhabditina</taxon>
        <taxon>Rhabditomorpha</taxon>
        <taxon>Strongyloidea</taxon>
        <taxon>Trichostrongylidae</taxon>
        <taxon>Trichostrongylus</taxon>
    </lineage>
</organism>
<feature type="non-terminal residue" evidence="1">
    <location>
        <position position="258"/>
    </location>
</feature>
<comment type="caution">
    <text evidence="1">The sequence shown here is derived from an EMBL/GenBank/DDBJ whole genome shotgun (WGS) entry which is preliminary data.</text>
</comment>
<sequence length="258" mass="29787">MVRDVEVHYLTELDKWDRWATWDIEYAIRGRTYDVAKLELYAFQFHAFDQPRVVRQLVQLIFIYTNSPDLHFQNMTARHLALTINLDSSGHSDVTQVGGEWYQLLYWLFFEGYALIGATSSGLCGQESQNCKYRVSLMRVETAESWFRVTAPVFGLGSPKEELNRLVSYLRASDCNYTVTTSFPTFCFKNFNDSSKVVLITYRELRYVDIPSMLSRLPNFHLASPTAVDSTGLKIHRYGIGPPHINETVDGQWKLITL</sequence>
<evidence type="ECO:0000313" key="2">
    <source>
        <dbReference type="Proteomes" id="UP001331761"/>
    </source>
</evidence>
<dbReference type="EMBL" id="WIXE01021073">
    <property type="protein sequence ID" value="KAK5968738.1"/>
    <property type="molecule type" value="Genomic_DNA"/>
</dbReference>
<proteinExistence type="predicted"/>
<keyword evidence="2" id="KW-1185">Reference proteome</keyword>
<reference evidence="1 2" key="1">
    <citation type="submission" date="2019-10" db="EMBL/GenBank/DDBJ databases">
        <title>Assembly and Annotation for the nematode Trichostrongylus colubriformis.</title>
        <authorList>
            <person name="Martin J."/>
        </authorList>
    </citation>
    <scope>NUCLEOTIDE SEQUENCE [LARGE SCALE GENOMIC DNA]</scope>
    <source>
        <strain evidence="1">G859</strain>
        <tissue evidence="1">Whole worm</tissue>
    </source>
</reference>
<dbReference type="AlphaFoldDB" id="A0AAN8FQZ1"/>
<protein>
    <submittedName>
        <fullName evidence="1">Uncharacterized protein</fullName>
    </submittedName>
</protein>
<accession>A0AAN8FQZ1</accession>
<evidence type="ECO:0000313" key="1">
    <source>
        <dbReference type="EMBL" id="KAK5968738.1"/>
    </source>
</evidence>